<dbReference type="PANTHER" id="PTHR23120:SF42">
    <property type="entry name" value="MAESTRO HEAT-LIKE REPEAT FAMILY MEMBER 3"/>
    <property type="match status" value="1"/>
</dbReference>
<reference evidence="5 6" key="1">
    <citation type="journal article" date="2012" name="Nature">
        <title>The genomic landscape of species divergence in Ficedula flycatchers.</title>
        <authorList>
            <person name="Ellegren H."/>
            <person name="Smeds L."/>
            <person name="Burri R."/>
            <person name="Olason P.I."/>
            <person name="Backstrom N."/>
            <person name="Kawakami T."/>
            <person name="Kunstner A."/>
            <person name="Makinen H."/>
            <person name="Nadachowska-Brzyska K."/>
            <person name="Qvarnstrom A."/>
            <person name="Uebbing S."/>
            <person name="Wolf J.B."/>
        </authorList>
    </citation>
    <scope>NUCLEOTIDE SEQUENCE [LARGE SCALE GENOMIC DNA]</scope>
</reference>
<feature type="domain" description="Maestro-like HEAT-repeats" evidence="3">
    <location>
        <begin position="44"/>
        <end position="150"/>
    </location>
</feature>
<organism evidence="5 6">
    <name type="scientific">Ficedula albicollis</name>
    <name type="common">Collared flycatcher</name>
    <name type="synonym">Muscicapa albicollis</name>
    <dbReference type="NCBI Taxonomy" id="59894"/>
    <lineage>
        <taxon>Eukaryota</taxon>
        <taxon>Metazoa</taxon>
        <taxon>Chordata</taxon>
        <taxon>Craniata</taxon>
        <taxon>Vertebrata</taxon>
        <taxon>Euteleostomi</taxon>
        <taxon>Archelosauria</taxon>
        <taxon>Archosauria</taxon>
        <taxon>Dinosauria</taxon>
        <taxon>Saurischia</taxon>
        <taxon>Theropoda</taxon>
        <taxon>Coelurosauria</taxon>
        <taxon>Aves</taxon>
        <taxon>Neognathae</taxon>
        <taxon>Neoaves</taxon>
        <taxon>Telluraves</taxon>
        <taxon>Australaves</taxon>
        <taxon>Passeriformes</taxon>
        <taxon>Muscicapidae</taxon>
        <taxon>Ficedula</taxon>
    </lineage>
</organism>
<dbReference type="PANTHER" id="PTHR23120">
    <property type="entry name" value="MAESTRO-RELATED HEAT DOMAIN-CONTAINING"/>
    <property type="match status" value="1"/>
</dbReference>
<dbReference type="SUPFAM" id="SSF48371">
    <property type="entry name" value="ARM repeat"/>
    <property type="match status" value="1"/>
</dbReference>
<dbReference type="GeneTree" id="ENSGT00940000160596"/>
<gene>
    <name evidence="5" type="primary">LOC101806394</name>
</gene>
<dbReference type="InterPro" id="IPR045206">
    <property type="entry name" value="Maestro_heat-like_prot"/>
</dbReference>
<feature type="domain" description="Maestro/Maestro-like HEAT-repeats" evidence="4">
    <location>
        <begin position="348"/>
        <end position="514"/>
    </location>
</feature>
<dbReference type="InterPro" id="IPR055406">
    <property type="entry name" value="HEAT_Maestro"/>
</dbReference>
<dbReference type="GO" id="GO:0005737">
    <property type="term" value="C:cytoplasm"/>
    <property type="evidence" value="ECO:0007669"/>
    <property type="project" value="TreeGrafter"/>
</dbReference>
<dbReference type="Proteomes" id="UP000016665">
    <property type="component" value="Chromosome Z"/>
</dbReference>
<name>A0A803W4H8_FICAL</name>
<accession>A0A803W4H8</accession>
<dbReference type="Pfam" id="PF21047">
    <property type="entry name" value="HEAT_Maestro"/>
    <property type="match status" value="1"/>
</dbReference>
<dbReference type="Gene3D" id="1.25.10.10">
    <property type="entry name" value="Leucine-rich Repeat Variant"/>
    <property type="match status" value="1"/>
</dbReference>
<sequence>MIRLTSVKGREGEEGEEEEDDGKSPGAVPSPEEVEGVQLLQADTVEKLPEEKQRMHCHRNEQALADFFAWAEPIVAAGVPTTVRGIYQRLSSIKDVSAEHRLDKTLQEMTLAQPHDVVVTILRCAPSCDRVAVTMWMAIVSSNRTAEKVLPELLCVLEDWPLHSTSTSDKDNSDVFSLAATRAVWEIIHLPQGPERMILYFPRLFVALLFQIFSSTEQMPEEVTAFWRRCQHKHCLPTNPNRFALLTMKALLCHLEYEDVVSEVERECGWDTLLNTDTHHYTVRLLARAMLRVSEPLCYRIARYLFRLLRREEAHWEVAAMAFLVEILPCLNIKQWGERILQLFQIYLWREHRVMRLLVLRCLMVLCKRPSLANTMSALTESLMEVLKDEDREVRGMTLSVLSEMLLNRDVPIACSLAVQLIEALRPLFDNDTSHVQLLSIRIFEAVMELVEEEGKEPLERIVRQSLFPLFRHLHDKNQFVAEASWETLLQVNTFLQERKFEQLLETKWRGEGCRVPATVRDIYQWLSSIKDVSAEHRLDKTLQEMTLAQPHDVAVTILRCAPSCDRVAVTMWMAIVSSNRTAEKVLPELLCVLEDWPLHSTSTSDKDNSDVFSLAATRAVWEIIHLPQGPERMILYFPRLFVALLFQIFSSTEQMPEEVTAFWRRCQHKHCLPTNPNRCSFLVLPSPYCPCSWGQDSWHDLGCALHTDLHC</sequence>
<protein>
    <submittedName>
        <fullName evidence="5">Uncharacterized protein</fullName>
    </submittedName>
</protein>
<dbReference type="Pfam" id="PF23227">
    <property type="entry name" value="HEAT_MROH2B_C"/>
    <property type="match status" value="1"/>
</dbReference>
<evidence type="ECO:0000313" key="5">
    <source>
        <dbReference type="Ensembl" id="ENSFALP00000029884.1"/>
    </source>
</evidence>
<keyword evidence="6" id="KW-1185">Reference proteome</keyword>
<evidence type="ECO:0000256" key="2">
    <source>
        <dbReference type="SAM" id="MobiDB-lite"/>
    </source>
</evidence>
<evidence type="ECO:0000259" key="3">
    <source>
        <dbReference type="Pfam" id="PF21047"/>
    </source>
</evidence>
<proteinExistence type="predicted"/>
<dbReference type="InterPro" id="IPR011989">
    <property type="entry name" value="ARM-like"/>
</dbReference>
<dbReference type="Ensembl" id="ENSFALT00000033698.1">
    <property type="protein sequence ID" value="ENSFALP00000029884.1"/>
    <property type="gene ID" value="ENSFALG00000024648.1"/>
</dbReference>
<feature type="region of interest" description="Disordered" evidence="2">
    <location>
        <begin position="1"/>
        <end position="36"/>
    </location>
</feature>
<evidence type="ECO:0000313" key="6">
    <source>
        <dbReference type="Proteomes" id="UP000016665"/>
    </source>
</evidence>
<evidence type="ECO:0000256" key="1">
    <source>
        <dbReference type="ARBA" id="ARBA00022737"/>
    </source>
</evidence>
<reference evidence="5" key="3">
    <citation type="submission" date="2025-09" db="UniProtKB">
        <authorList>
            <consortium name="Ensembl"/>
        </authorList>
    </citation>
    <scope>IDENTIFICATION</scope>
</reference>
<dbReference type="InterPro" id="IPR048465">
    <property type="entry name" value="Maestro-like_HEAT"/>
</dbReference>
<evidence type="ECO:0000259" key="4">
    <source>
        <dbReference type="Pfam" id="PF23227"/>
    </source>
</evidence>
<keyword evidence="1" id="KW-0677">Repeat</keyword>
<reference evidence="5" key="2">
    <citation type="submission" date="2025-08" db="UniProtKB">
        <authorList>
            <consortium name="Ensembl"/>
        </authorList>
    </citation>
    <scope>IDENTIFICATION</scope>
</reference>
<dbReference type="AlphaFoldDB" id="A0A803W4H8"/>
<dbReference type="InterPro" id="IPR016024">
    <property type="entry name" value="ARM-type_fold"/>
</dbReference>